<evidence type="ECO:0000256" key="1">
    <source>
        <dbReference type="SAM" id="MobiDB-lite"/>
    </source>
</evidence>
<organism evidence="3 4">
    <name type="scientific">Fasciolopsis buskii</name>
    <dbReference type="NCBI Taxonomy" id="27845"/>
    <lineage>
        <taxon>Eukaryota</taxon>
        <taxon>Metazoa</taxon>
        <taxon>Spiralia</taxon>
        <taxon>Lophotrochozoa</taxon>
        <taxon>Platyhelminthes</taxon>
        <taxon>Trematoda</taxon>
        <taxon>Digenea</taxon>
        <taxon>Plagiorchiida</taxon>
        <taxon>Echinostomata</taxon>
        <taxon>Echinostomatoidea</taxon>
        <taxon>Fasciolidae</taxon>
        <taxon>Fasciolopsis</taxon>
    </lineage>
</organism>
<dbReference type="SUPFAM" id="SSF47031">
    <property type="entry name" value="Second domain of FERM"/>
    <property type="match status" value="1"/>
</dbReference>
<evidence type="ECO:0000313" key="4">
    <source>
        <dbReference type="Proteomes" id="UP000728185"/>
    </source>
</evidence>
<dbReference type="OrthoDB" id="6235974at2759"/>
<dbReference type="Pfam" id="PF09380">
    <property type="entry name" value="FERM_C"/>
    <property type="match status" value="1"/>
</dbReference>
<feature type="region of interest" description="Disordered" evidence="1">
    <location>
        <begin position="465"/>
        <end position="562"/>
    </location>
</feature>
<dbReference type="InterPro" id="IPR019748">
    <property type="entry name" value="FERM_central"/>
</dbReference>
<dbReference type="InterPro" id="IPR018980">
    <property type="entry name" value="FERM_PH-like_C"/>
</dbReference>
<dbReference type="InterPro" id="IPR000299">
    <property type="entry name" value="FERM_domain"/>
</dbReference>
<dbReference type="SUPFAM" id="SSF50729">
    <property type="entry name" value="PH domain-like"/>
    <property type="match status" value="1"/>
</dbReference>
<feature type="domain" description="FERM" evidence="2">
    <location>
        <begin position="41"/>
        <end position="330"/>
    </location>
</feature>
<dbReference type="InterPro" id="IPR014352">
    <property type="entry name" value="FERM/acyl-CoA-bd_prot_sf"/>
</dbReference>
<protein>
    <submittedName>
        <fullName evidence="3">E3 ubiquitin protein ligase MYLIP</fullName>
    </submittedName>
</protein>
<dbReference type="Proteomes" id="UP000728185">
    <property type="component" value="Unassembled WGS sequence"/>
</dbReference>
<dbReference type="PANTHER" id="PTHR23280">
    <property type="entry name" value="4.1 G PROTEIN"/>
    <property type="match status" value="1"/>
</dbReference>
<dbReference type="Pfam" id="PF00373">
    <property type="entry name" value="FERM_M"/>
    <property type="match status" value="1"/>
</dbReference>
<dbReference type="PANTHER" id="PTHR23280:SF25">
    <property type="entry name" value="MOESIN_EZRIN_RADIXIN HOMOLOG 1"/>
    <property type="match status" value="1"/>
</dbReference>
<dbReference type="FunFam" id="2.30.29.30:FF:000002">
    <property type="entry name" value="Band 4.1-like protein 5 isoform 1"/>
    <property type="match status" value="1"/>
</dbReference>
<dbReference type="Gene3D" id="2.30.29.30">
    <property type="entry name" value="Pleckstrin-homology domain (PH domain)/Phosphotyrosine-binding domain (PTB)"/>
    <property type="match status" value="1"/>
</dbReference>
<dbReference type="PROSITE" id="PS00660">
    <property type="entry name" value="FERM_1"/>
    <property type="match status" value="1"/>
</dbReference>
<dbReference type="SUPFAM" id="SSF54236">
    <property type="entry name" value="Ubiquitin-like"/>
    <property type="match status" value="1"/>
</dbReference>
<sequence length="562" mass="64220">MAAIIRFFSRRFGRKKDELPPSHVDDEVRYNKTKKNKKSDLECRVTYLDGTEQTFYLPKKAEARELYDISFAYVGINEEKDYFGLNYNGKFAIWLDPTKLIRNQCKVNSPYPITLKVKFFASDPQNLRDEYTRYLVVLQLREDIRTGKLPCEDLRLAAELAALLLQAEFGDFDPSQHTPVFVSTFRFLPDDKQTEDFEMAVLHQYNALVNRRLTPAAAESLYLEKARLLPDYGVDMHTVKGKNKEEYRLGLTPTGILVYEGSKKIGLFCWPMILKLEMNRTKLKILVADEDEASRKVTEIAFCFVLPDSRSCKELWKSAVEHHTFFRLTDRCPSPPKRRRFFRLGSRFHASFNTEYQLHNLNLFGSSSFRKRRAGSTKGTSSAPSTPNVSSPRSPEAGVKTVSSFRRMPSRRFTSRPSFANRTGLEERNKARRNWFENQKPAANPVSPRQTPDVFDKARTVVNVERASRRELPTPAHCGAAEPDGDASQSTGQPSLRQRSPPAFSPNERMVTTPQTAVRVTPKLGVTDKIVLQSPPMKPPRKALSPLVRNGAPLRDVEVNEW</sequence>
<comment type="caution">
    <text evidence="3">The sequence shown here is derived from an EMBL/GenBank/DDBJ whole genome shotgun (WGS) entry which is preliminary data.</text>
</comment>
<dbReference type="EMBL" id="LUCM01010169">
    <property type="protein sequence ID" value="KAA0185858.1"/>
    <property type="molecule type" value="Genomic_DNA"/>
</dbReference>
<dbReference type="Gene3D" id="3.10.20.90">
    <property type="entry name" value="Phosphatidylinositol 3-kinase Catalytic Subunit, Chain A, domain 1"/>
    <property type="match status" value="1"/>
</dbReference>
<evidence type="ECO:0000313" key="3">
    <source>
        <dbReference type="EMBL" id="KAA0185858.1"/>
    </source>
</evidence>
<dbReference type="InterPro" id="IPR035963">
    <property type="entry name" value="FERM_2"/>
</dbReference>
<evidence type="ECO:0000259" key="2">
    <source>
        <dbReference type="PROSITE" id="PS50057"/>
    </source>
</evidence>
<feature type="compositionally biased region" description="Polar residues" evidence="1">
    <location>
        <begin position="377"/>
        <end position="393"/>
    </location>
</feature>
<dbReference type="InterPro" id="IPR018979">
    <property type="entry name" value="FERM_N"/>
</dbReference>
<dbReference type="PROSITE" id="PS50057">
    <property type="entry name" value="FERM_3"/>
    <property type="match status" value="1"/>
</dbReference>
<gene>
    <name evidence="3" type="ORF">FBUS_00452</name>
</gene>
<keyword evidence="4" id="KW-1185">Reference proteome</keyword>
<dbReference type="InterPro" id="IPR019747">
    <property type="entry name" value="FERM_CS"/>
</dbReference>
<dbReference type="InterPro" id="IPR029071">
    <property type="entry name" value="Ubiquitin-like_domsf"/>
</dbReference>
<dbReference type="SMART" id="SM01196">
    <property type="entry name" value="FERM_C"/>
    <property type="match status" value="1"/>
</dbReference>
<dbReference type="InterPro" id="IPR019749">
    <property type="entry name" value="Band_41_domain"/>
</dbReference>
<dbReference type="Pfam" id="PF09379">
    <property type="entry name" value="FERM_N"/>
    <property type="match status" value="1"/>
</dbReference>
<dbReference type="Gene3D" id="1.20.80.10">
    <property type="match status" value="1"/>
</dbReference>
<reference evidence="3" key="1">
    <citation type="submission" date="2019-05" db="EMBL/GenBank/DDBJ databases">
        <title>Annotation for the trematode Fasciolopsis buski.</title>
        <authorList>
            <person name="Choi Y.-J."/>
        </authorList>
    </citation>
    <scope>NUCLEOTIDE SEQUENCE</scope>
    <source>
        <strain evidence="3">HT</strain>
        <tissue evidence="3">Whole worm</tissue>
    </source>
</reference>
<name>A0A8E0VDA8_9TREM</name>
<accession>A0A8E0VDA8</accession>
<dbReference type="GO" id="GO:0031032">
    <property type="term" value="P:actomyosin structure organization"/>
    <property type="evidence" value="ECO:0007669"/>
    <property type="project" value="TreeGrafter"/>
</dbReference>
<dbReference type="CDD" id="cd13186">
    <property type="entry name" value="FERM_C_NBL4_NBL5"/>
    <property type="match status" value="1"/>
</dbReference>
<dbReference type="CDD" id="cd14473">
    <property type="entry name" value="FERM_B-lobe"/>
    <property type="match status" value="1"/>
</dbReference>
<dbReference type="InterPro" id="IPR011993">
    <property type="entry name" value="PH-like_dom_sf"/>
</dbReference>
<dbReference type="GO" id="GO:0005856">
    <property type="term" value="C:cytoskeleton"/>
    <property type="evidence" value="ECO:0007669"/>
    <property type="project" value="TreeGrafter"/>
</dbReference>
<dbReference type="SMART" id="SM00295">
    <property type="entry name" value="B41"/>
    <property type="match status" value="1"/>
</dbReference>
<proteinExistence type="predicted"/>
<feature type="compositionally biased region" description="Polar residues" evidence="1">
    <location>
        <begin position="487"/>
        <end position="498"/>
    </location>
</feature>
<dbReference type="AlphaFoldDB" id="A0A8E0VDA8"/>
<feature type="region of interest" description="Disordered" evidence="1">
    <location>
        <begin position="372"/>
        <end position="427"/>
    </location>
</feature>